<reference evidence="6" key="1">
    <citation type="journal article" date="2019" name="Curr. Biol.">
        <title>Genome Sequence of Striga asiatica Provides Insight into the Evolution of Plant Parasitism.</title>
        <authorList>
            <person name="Yoshida S."/>
            <person name="Kim S."/>
            <person name="Wafula E.K."/>
            <person name="Tanskanen J."/>
            <person name="Kim Y.M."/>
            <person name="Honaas L."/>
            <person name="Yang Z."/>
            <person name="Spallek T."/>
            <person name="Conn C.E."/>
            <person name="Ichihashi Y."/>
            <person name="Cheong K."/>
            <person name="Cui S."/>
            <person name="Der J.P."/>
            <person name="Gundlach H."/>
            <person name="Jiao Y."/>
            <person name="Hori C."/>
            <person name="Ishida J.K."/>
            <person name="Kasahara H."/>
            <person name="Kiba T."/>
            <person name="Kim M.S."/>
            <person name="Koo N."/>
            <person name="Laohavisit A."/>
            <person name="Lee Y.H."/>
            <person name="Lumba S."/>
            <person name="McCourt P."/>
            <person name="Mortimer J.C."/>
            <person name="Mutuku J.M."/>
            <person name="Nomura T."/>
            <person name="Sasaki-Sekimoto Y."/>
            <person name="Seto Y."/>
            <person name="Wang Y."/>
            <person name="Wakatake T."/>
            <person name="Sakakibara H."/>
            <person name="Demura T."/>
            <person name="Yamaguchi S."/>
            <person name="Yoneyama K."/>
            <person name="Manabe R.I."/>
            <person name="Nelson D.C."/>
            <person name="Schulman A.H."/>
            <person name="Timko M.P."/>
            <person name="dePamphilis C.W."/>
            <person name="Choi D."/>
            <person name="Shirasu K."/>
        </authorList>
    </citation>
    <scope>NUCLEOTIDE SEQUENCE [LARGE SCALE GENOMIC DNA]</scope>
    <source>
        <strain evidence="6">cv. UVA1</strain>
    </source>
</reference>
<keyword evidence="2 3" id="KW-0694">RNA-binding</keyword>
<evidence type="ECO:0000313" key="6">
    <source>
        <dbReference type="Proteomes" id="UP000325081"/>
    </source>
</evidence>
<dbReference type="PROSITE" id="PS50137">
    <property type="entry name" value="DS_RBD"/>
    <property type="match status" value="2"/>
</dbReference>
<evidence type="ECO:0000256" key="1">
    <source>
        <dbReference type="ARBA" id="ARBA00022737"/>
    </source>
</evidence>
<evidence type="ECO:0000313" key="5">
    <source>
        <dbReference type="EMBL" id="GER31704.1"/>
    </source>
</evidence>
<organism evidence="5 6">
    <name type="scientific">Striga asiatica</name>
    <name type="common">Asiatic witchweed</name>
    <name type="synonym">Buchnera asiatica</name>
    <dbReference type="NCBI Taxonomy" id="4170"/>
    <lineage>
        <taxon>Eukaryota</taxon>
        <taxon>Viridiplantae</taxon>
        <taxon>Streptophyta</taxon>
        <taxon>Embryophyta</taxon>
        <taxon>Tracheophyta</taxon>
        <taxon>Spermatophyta</taxon>
        <taxon>Magnoliopsida</taxon>
        <taxon>eudicotyledons</taxon>
        <taxon>Gunneridae</taxon>
        <taxon>Pentapetalae</taxon>
        <taxon>asterids</taxon>
        <taxon>lamiids</taxon>
        <taxon>Lamiales</taxon>
        <taxon>Orobanchaceae</taxon>
        <taxon>Buchnereae</taxon>
        <taxon>Striga</taxon>
    </lineage>
</organism>
<feature type="domain" description="DRBM" evidence="4">
    <location>
        <begin position="1"/>
        <end position="70"/>
    </location>
</feature>
<dbReference type="PANTHER" id="PTHR46031">
    <property type="match status" value="1"/>
</dbReference>
<proteinExistence type="predicted"/>
<dbReference type="EMBL" id="BKCP01004516">
    <property type="protein sequence ID" value="GER31704.1"/>
    <property type="molecule type" value="Genomic_DNA"/>
</dbReference>
<evidence type="ECO:0000259" key="4">
    <source>
        <dbReference type="PROSITE" id="PS50137"/>
    </source>
</evidence>
<dbReference type="Proteomes" id="UP000325081">
    <property type="component" value="Unassembled WGS sequence"/>
</dbReference>
<dbReference type="Gene3D" id="3.30.160.20">
    <property type="match status" value="3"/>
</dbReference>
<dbReference type="PANTHER" id="PTHR46031:SF31">
    <property type="entry name" value="DOUBLE-STRANDED RNA-BINDING PROTEIN 1-LIKE"/>
    <property type="match status" value="1"/>
</dbReference>
<evidence type="ECO:0000256" key="3">
    <source>
        <dbReference type="PROSITE-ProRule" id="PRU00266"/>
    </source>
</evidence>
<dbReference type="OrthoDB" id="5274873at2759"/>
<sequence length="379" mass="42868">MHKTKLQELCHKRKWKLPEYATSREGQDHMPLFRASVWVCGNKFDSGPACKSSKQAHNEAAQIAFLHLTSGSINKGSENNDSTISTKQVQSSMRLEDKTAVKNSENLEKQNKFKTKLEMYARKRNLKPPVYREEKVGHLYRAVVSIDDEWFESVVVCETTEEAQDSAAQAALLSLSTDAFRENDPRSYKILLNELAKEEGFFIPVYTTSRCDEAKFQAFSSIVDVEGEIFEGDKANSKKMAELNAAKAAYTVLIERKLFEPGDFLPRFSSGEDSLKLVRSMGSLNLFDPEEIPKSECPPNFSSSMKNEAQIQKFTGEEEKVTDEDCGKKKSNGTKCYLLCNRFKIFTSIPNMVLPRGTVLLPISETMWTIVTLDFPNEN</sequence>
<dbReference type="SMART" id="SM00358">
    <property type="entry name" value="DSRM"/>
    <property type="match status" value="3"/>
</dbReference>
<gene>
    <name evidence="5" type="ORF">STAS_07736</name>
</gene>
<dbReference type="GO" id="GO:0003723">
    <property type="term" value="F:RNA binding"/>
    <property type="evidence" value="ECO:0007669"/>
    <property type="project" value="UniProtKB-UniRule"/>
</dbReference>
<keyword evidence="1" id="KW-0677">Repeat</keyword>
<dbReference type="SUPFAM" id="SSF54768">
    <property type="entry name" value="dsRNA-binding domain-like"/>
    <property type="match status" value="3"/>
</dbReference>
<protein>
    <submittedName>
        <fullName evidence="5">Double-stranded RNA binding protein</fullName>
    </submittedName>
</protein>
<evidence type="ECO:0000256" key="2">
    <source>
        <dbReference type="ARBA" id="ARBA00022884"/>
    </source>
</evidence>
<accession>A0A5A7PG74</accession>
<keyword evidence="6" id="KW-1185">Reference proteome</keyword>
<name>A0A5A7PG74_STRAF</name>
<comment type="caution">
    <text evidence="5">The sequence shown here is derived from an EMBL/GenBank/DDBJ whole genome shotgun (WGS) entry which is preliminary data.</text>
</comment>
<dbReference type="InterPro" id="IPR014720">
    <property type="entry name" value="dsRBD_dom"/>
</dbReference>
<dbReference type="AlphaFoldDB" id="A0A5A7PG74"/>
<feature type="domain" description="DRBM" evidence="4">
    <location>
        <begin position="187"/>
        <end position="255"/>
    </location>
</feature>
<dbReference type="Pfam" id="PF00035">
    <property type="entry name" value="dsrm"/>
    <property type="match status" value="2"/>
</dbReference>